<dbReference type="PANTHER" id="PTHR33395:SF22">
    <property type="entry name" value="REVERSE TRANSCRIPTASE DOMAIN-CONTAINING PROTEIN"/>
    <property type="match status" value="1"/>
</dbReference>
<dbReference type="Proteomes" id="UP000008909">
    <property type="component" value="Unassembled WGS sequence"/>
</dbReference>
<dbReference type="GO" id="GO:0007508">
    <property type="term" value="P:larval heart development"/>
    <property type="evidence" value="ECO:0007669"/>
    <property type="project" value="TreeGrafter"/>
</dbReference>
<accession>G7YXS9</accession>
<feature type="region of interest" description="Disordered" evidence="1">
    <location>
        <begin position="498"/>
        <end position="524"/>
    </location>
</feature>
<feature type="compositionally biased region" description="Basic and acidic residues" evidence="1">
    <location>
        <begin position="498"/>
        <end position="508"/>
    </location>
</feature>
<dbReference type="SUPFAM" id="SSF56219">
    <property type="entry name" value="DNase I-like"/>
    <property type="match status" value="1"/>
</dbReference>
<dbReference type="Pfam" id="PF14529">
    <property type="entry name" value="Exo_endo_phos_2"/>
    <property type="match status" value="1"/>
</dbReference>
<dbReference type="GO" id="GO:0061343">
    <property type="term" value="P:cell adhesion involved in heart morphogenesis"/>
    <property type="evidence" value="ECO:0007669"/>
    <property type="project" value="TreeGrafter"/>
</dbReference>
<sequence>MVSWNATVSDVVPTYFLRRKLIVECRQMAHKGCAKTYDLILHRSYWPKMEANRRLAYTRYRSETWIVADNTPVSGKKLRSPKVSAPSKPDSHGAKKPANEKQLTKPPSEEADKYASEVPSEPSTQTRRTAIKSANRPYYTTLGSSPSEAAETVLKCLSTNCLSLFNKLCDIKQSVCLEQPSIIALTETWLTPDVSDVISINGYSIFRADSKRGRAGGVALYLHAALPIPIALSDTTPAPLCKALWIQVSLRGSDSLLGVVYRCLLSSPEDDQFLIRTLEQLSSSYHFTRRLLVGDFNAPKASLMELQRVESSRLFAVALTEVVQQSAWTQHVFATTRYHVGQQPSLLDLVYTNEIHFADQVIINTPLGHSDHRVLTFDVIGFWARNHEPQTWIGKFCRADFSEMRIFLDQVKLGPVSVEDLYRTTSLTRCWLKNQHVVRKFRRKSYVSISDVKIQGTWNIERYISIRLSSFDFYKRVSALLKTEHLVSGVDQTYKRPVAEKDRGETSKTEANATPCHRETNNNRSCPAKLQLASGGFHRSTARLPIYMDFGEALSYIDKTALPDPI</sequence>
<evidence type="ECO:0000259" key="2">
    <source>
        <dbReference type="Pfam" id="PF14529"/>
    </source>
</evidence>
<proteinExistence type="predicted"/>
<protein>
    <recommendedName>
        <fullName evidence="2">Endonuclease/exonuclease/phosphatase domain-containing protein</fullName>
    </recommendedName>
</protein>
<reference key="2">
    <citation type="submission" date="2011-10" db="EMBL/GenBank/DDBJ databases">
        <title>The genome and transcriptome sequence of Clonorchis sinensis provide insights into the carcinogenic liver fluke.</title>
        <authorList>
            <person name="Wang X."/>
            <person name="Huang Y."/>
            <person name="Chen W."/>
            <person name="Liu H."/>
            <person name="Guo L."/>
            <person name="Chen Y."/>
            <person name="Luo F."/>
            <person name="Zhou W."/>
            <person name="Sun J."/>
            <person name="Mao Q."/>
            <person name="Liang P."/>
            <person name="Zhou C."/>
            <person name="Tian Y."/>
            <person name="Men J."/>
            <person name="Lv X."/>
            <person name="Huang L."/>
            <person name="Zhou J."/>
            <person name="Hu Y."/>
            <person name="Li R."/>
            <person name="Zhang F."/>
            <person name="Lei H."/>
            <person name="Li X."/>
            <person name="Hu X."/>
            <person name="Liang C."/>
            <person name="Xu J."/>
            <person name="Wu Z."/>
            <person name="Yu X."/>
        </authorList>
    </citation>
    <scope>NUCLEOTIDE SEQUENCE</scope>
    <source>
        <strain>Henan</strain>
    </source>
</reference>
<name>G7YXS9_CLOSI</name>
<organism evidence="3 4">
    <name type="scientific">Clonorchis sinensis</name>
    <name type="common">Chinese liver fluke</name>
    <dbReference type="NCBI Taxonomy" id="79923"/>
    <lineage>
        <taxon>Eukaryota</taxon>
        <taxon>Metazoa</taxon>
        <taxon>Spiralia</taxon>
        <taxon>Lophotrochozoa</taxon>
        <taxon>Platyhelminthes</taxon>
        <taxon>Trematoda</taxon>
        <taxon>Digenea</taxon>
        <taxon>Opisthorchiida</taxon>
        <taxon>Opisthorchiata</taxon>
        <taxon>Opisthorchiidae</taxon>
        <taxon>Clonorchis</taxon>
    </lineage>
</organism>
<dbReference type="InterPro" id="IPR036691">
    <property type="entry name" value="Endo/exonu/phosph_ase_sf"/>
</dbReference>
<evidence type="ECO:0000256" key="1">
    <source>
        <dbReference type="SAM" id="MobiDB-lite"/>
    </source>
</evidence>
<dbReference type="InterPro" id="IPR005135">
    <property type="entry name" value="Endo/exonuclease/phosphatase"/>
</dbReference>
<keyword evidence="4" id="KW-1185">Reference proteome</keyword>
<feature type="region of interest" description="Disordered" evidence="1">
    <location>
        <begin position="75"/>
        <end position="132"/>
    </location>
</feature>
<evidence type="ECO:0000313" key="4">
    <source>
        <dbReference type="Proteomes" id="UP000008909"/>
    </source>
</evidence>
<reference evidence="3" key="1">
    <citation type="journal article" date="2011" name="Genome Biol.">
        <title>The draft genome of the carcinogenic human liver fluke Clonorchis sinensis.</title>
        <authorList>
            <person name="Wang X."/>
            <person name="Chen W."/>
            <person name="Huang Y."/>
            <person name="Sun J."/>
            <person name="Men J."/>
            <person name="Liu H."/>
            <person name="Luo F."/>
            <person name="Guo L."/>
            <person name="Lv X."/>
            <person name="Deng C."/>
            <person name="Zhou C."/>
            <person name="Fan Y."/>
            <person name="Li X."/>
            <person name="Huang L."/>
            <person name="Hu Y."/>
            <person name="Liang C."/>
            <person name="Hu X."/>
            <person name="Xu J."/>
            <person name="Yu X."/>
        </authorList>
    </citation>
    <scope>NUCLEOTIDE SEQUENCE [LARGE SCALE GENOMIC DNA]</scope>
    <source>
        <strain evidence="3">Henan</strain>
    </source>
</reference>
<feature type="compositionally biased region" description="Basic and acidic residues" evidence="1">
    <location>
        <begin position="89"/>
        <end position="115"/>
    </location>
</feature>
<dbReference type="PANTHER" id="PTHR33395">
    <property type="entry name" value="TRANSCRIPTASE, PUTATIVE-RELATED-RELATED"/>
    <property type="match status" value="1"/>
</dbReference>
<evidence type="ECO:0000313" key="3">
    <source>
        <dbReference type="EMBL" id="GAA57759.1"/>
    </source>
</evidence>
<dbReference type="GO" id="GO:0003824">
    <property type="term" value="F:catalytic activity"/>
    <property type="evidence" value="ECO:0007669"/>
    <property type="project" value="InterPro"/>
</dbReference>
<dbReference type="AlphaFoldDB" id="G7YXS9"/>
<gene>
    <name evidence="3" type="ORF">CLF_113165</name>
</gene>
<dbReference type="EMBL" id="DF145019">
    <property type="protein sequence ID" value="GAA57759.1"/>
    <property type="molecule type" value="Genomic_DNA"/>
</dbReference>
<feature type="domain" description="Endonuclease/exonuclease/phosphatase" evidence="2">
    <location>
        <begin position="271"/>
        <end position="374"/>
    </location>
</feature>
<dbReference type="Gene3D" id="3.60.10.10">
    <property type="entry name" value="Endonuclease/exonuclease/phosphatase"/>
    <property type="match status" value="1"/>
</dbReference>
<dbReference type="GO" id="GO:0031012">
    <property type="term" value="C:extracellular matrix"/>
    <property type="evidence" value="ECO:0007669"/>
    <property type="project" value="TreeGrafter"/>
</dbReference>